<dbReference type="SUPFAM" id="SSF48371">
    <property type="entry name" value="ARM repeat"/>
    <property type="match status" value="1"/>
</dbReference>
<dbReference type="InterPro" id="IPR016024">
    <property type="entry name" value="ARM-type_fold"/>
</dbReference>
<dbReference type="Proteomes" id="UP001212841">
    <property type="component" value="Unassembled WGS sequence"/>
</dbReference>
<comment type="caution">
    <text evidence="4">The sequence shown here is derived from an EMBL/GenBank/DDBJ whole genome shotgun (WGS) entry which is preliminary data.</text>
</comment>
<feature type="region of interest" description="Disordered" evidence="3">
    <location>
        <begin position="690"/>
        <end position="751"/>
    </location>
</feature>
<keyword evidence="5" id="KW-1185">Reference proteome</keyword>
<protein>
    <submittedName>
        <fullName evidence="4">Serine/threonine-protein phosphatase 4 regulatory subunit 4</fullName>
    </submittedName>
</protein>
<feature type="repeat" description="HEAT" evidence="2">
    <location>
        <begin position="248"/>
        <end position="286"/>
    </location>
</feature>
<dbReference type="GO" id="GO:0019888">
    <property type="term" value="F:protein phosphatase regulator activity"/>
    <property type="evidence" value="ECO:0007669"/>
    <property type="project" value="TreeGrafter"/>
</dbReference>
<dbReference type="Gene3D" id="1.25.10.10">
    <property type="entry name" value="Leucine-rich Repeat Variant"/>
    <property type="match status" value="1"/>
</dbReference>
<accession>A0AAD5WZN9</accession>
<evidence type="ECO:0000256" key="1">
    <source>
        <dbReference type="ARBA" id="ARBA00022737"/>
    </source>
</evidence>
<dbReference type="AlphaFoldDB" id="A0AAD5WZN9"/>
<evidence type="ECO:0000256" key="3">
    <source>
        <dbReference type="SAM" id="MobiDB-lite"/>
    </source>
</evidence>
<keyword evidence="1" id="KW-0677">Repeat</keyword>
<dbReference type="InterPro" id="IPR000357">
    <property type="entry name" value="HEAT"/>
</dbReference>
<dbReference type="PROSITE" id="PS50077">
    <property type="entry name" value="HEAT_REPEAT"/>
    <property type="match status" value="2"/>
</dbReference>
<dbReference type="GO" id="GO:0005829">
    <property type="term" value="C:cytosol"/>
    <property type="evidence" value="ECO:0007669"/>
    <property type="project" value="TreeGrafter"/>
</dbReference>
<feature type="repeat" description="HEAT" evidence="2">
    <location>
        <begin position="583"/>
        <end position="621"/>
    </location>
</feature>
<organism evidence="4 5">
    <name type="scientific">Rhizophlyctis rosea</name>
    <dbReference type="NCBI Taxonomy" id="64517"/>
    <lineage>
        <taxon>Eukaryota</taxon>
        <taxon>Fungi</taxon>
        <taxon>Fungi incertae sedis</taxon>
        <taxon>Chytridiomycota</taxon>
        <taxon>Chytridiomycota incertae sedis</taxon>
        <taxon>Chytridiomycetes</taxon>
        <taxon>Rhizophlyctidales</taxon>
        <taxon>Rhizophlyctidaceae</taxon>
        <taxon>Rhizophlyctis</taxon>
    </lineage>
</organism>
<evidence type="ECO:0000256" key="2">
    <source>
        <dbReference type="PROSITE-ProRule" id="PRU00103"/>
    </source>
</evidence>
<proteinExistence type="predicted"/>
<feature type="compositionally biased region" description="Basic and acidic residues" evidence="3">
    <location>
        <begin position="728"/>
        <end position="751"/>
    </location>
</feature>
<feature type="non-terminal residue" evidence="4">
    <location>
        <position position="751"/>
    </location>
</feature>
<evidence type="ECO:0000313" key="5">
    <source>
        <dbReference type="Proteomes" id="UP001212841"/>
    </source>
</evidence>
<sequence>MASDIDWETALGVPSDSIDDDIKGTDELKLSNRLYKTEEEIERFTVDENLGDVDRAIHLLKNGAAIQKSSVITALPSLLEDHNSETRTRVLPTILEAIPSESHDFQVAVGKTLIQLFSKSLLPPKAAMMVVAVAKKMIASRDNETVEIWTDVMIAAIKSLPLETIENEILPEVLLEGRTAQPAALRMRCCRVLGAVSERMEGRRIEELFFRKAMSLCQDTDYEVRACMCNQLNAIARSVGHQLTKNQLLPEYMELLMDEEDMVREAAIENLMKLMDFLDADAKRNMVVPLWRKLCDERPAGVMVLIAREFGGFMWANKDQMTETDARTFLTFYQSMAMSNSPEQREMLTCVGADGYDRNRLNRVLEAMSNDDSKIVRRRIAGGLHEVAAILKPTSYTTLKTVFLRLLSDREVEVFHALIKNLDRILKCFAGRDKEVAFGNLQHRRVENVLTSFPATTVISAPEASPRRPPPTHPTSRTRIDLLEQFENFTEYFDSSVLFDQCVTVLFQLVTAGNLVVPIKEVVIRCLCQFLRRLRRSDYREQVFRLLQDNLKNSPTYHNRLLYIRLLTHSLTQFSTSYFRNNLLPSLLDMTKDPVPNIRLSILHLLPAIRKIIRIPADSDLLHRLTEVLGEFATDTDRDVGRCAEEVFKGFGGTVGGGKGLASRAAAAARCGVGGAHGIGLNVDAIGRGSHSGLPPDAGGMTSAEEMEDRMKEEEEQLILSSEWENEEANKKRDMEEARQEFSRRLAEREV</sequence>
<gene>
    <name evidence="4" type="primary">PPP4R4</name>
    <name evidence="4" type="ORF">HK097_000171</name>
</gene>
<dbReference type="PANTHER" id="PTHR21467">
    <property type="entry name" value="PROTEIN PHOSPHATASE 4 REGULATORY SUBUNIT 4 PPP4R4"/>
    <property type="match status" value="1"/>
</dbReference>
<dbReference type="GO" id="GO:0008287">
    <property type="term" value="C:protein serine/threonine phosphatase complex"/>
    <property type="evidence" value="ECO:0007669"/>
    <property type="project" value="TreeGrafter"/>
</dbReference>
<dbReference type="Pfam" id="PF02985">
    <property type="entry name" value="HEAT"/>
    <property type="match status" value="1"/>
</dbReference>
<dbReference type="PANTHER" id="PTHR21467:SF0">
    <property type="entry name" value="SERINE_THREONINE-PROTEIN PHOSPHATASE 4 REGULATORY SUBUNIT 4"/>
    <property type="match status" value="1"/>
</dbReference>
<evidence type="ECO:0000313" key="4">
    <source>
        <dbReference type="EMBL" id="KAJ3047170.1"/>
    </source>
</evidence>
<reference evidence="4" key="1">
    <citation type="submission" date="2020-05" db="EMBL/GenBank/DDBJ databases">
        <title>Phylogenomic resolution of chytrid fungi.</title>
        <authorList>
            <person name="Stajich J.E."/>
            <person name="Amses K."/>
            <person name="Simmons R."/>
            <person name="Seto K."/>
            <person name="Myers J."/>
            <person name="Bonds A."/>
            <person name="Quandt C.A."/>
            <person name="Barry K."/>
            <person name="Liu P."/>
            <person name="Grigoriev I."/>
            <person name="Longcore J.E."/>
            <person name="James T.Y."/>
        </authorList>
    </citation>
    <scope>NUCLEOTIDE SEQUENCE</scope>
    <source>
        <strain evidence="4">JEL0318</strain>
    </source>
</reference>
<dbReference type="InterPro" id="IPR021133">
    <property type="entry name" value="HEAT_type_2"/>
</dbReference>
<name>A0AAD5WZN9_9FUNG</name>
<dbReference type="EMBL" id="JADGJD010001015">
    <property type="protein sequence ID" value="KAJ3047170.1"/>
    <property type="molecule type" value="Genomic_DNA"/>
</dbReference>
<dbReference type="InterPro" id="IPR011989">
    <property type="entry name" value="ARM-like"/>
</dbReference>
<dbReference type="InterPro" id="IPR039918">
    <property type="entry name" value="PPP4R4"/>
</dbReference>